<evidence type="ECO:0000313" key="2">
    <source>
        <dbReference type="Proteomes" id="UP000186817"/>
    </source>
</evidence>
<dbReference type="OrthoDB" id="10301182at2759"/>
<sequence>MANKADSRMACGFLETRIQLCDNIQNLMLWATGANSVKEVKLRGYVNQSAASWAAYPWTLQCRLCSRFATEALASACQEVQSGTDVADQPSNFRTKLSDFTRHFTWDNPLSDGDLEYQFCGSDPMMQHLIAGLAQRYEQVENDEATQVLGDDFDMEDSEAMKAVRSDLQEARNGVLACFMSDTWIALLEEVADKNGIVAEICGQIVGALSSWESVTQHWRKNDMNVLAEAIDDALAMARCFLTLLGVPEVGSFDDAGSPAATVFVFSEYKGSAALLRPKLGKLSKLLGEAVNPKPEDLSGSVLFGVLSEIKEVFGELTGGVREMELRPLRQKGAAVATNVAQAMMECDQVSSELIPCALQLLRVFADIPGLVSTEEEFQLWASKKKSQVDFDGFLQVLSSIHSPEDLDVKKMHSLVPQSPPVLDATSQSNMRELICKFLCVSFDDLVLKASWALRTGCELQGDASLSFAGQATTLESGEGQLDADELKMIVQVMNACAGCAFRGDEGETMTKFVGNVCTLLQVALKFAGGVARLRKLDDRDKAGNKQEALLKSLKLLIDRMRSNQGALDKMISPFLPDCRDKFGSSTARMCEWPLSFEEKYKYNENTVYNMHILDMIRATSTTLKDVAASILELSHGFQKTGRNYWRAGLDDSPVPTLLEPLKAILKKVDGKKLRDECGVFMKALQTCEDIIAKFGGVGLTLQVHEEMEGLKTECDRISQQEVKYSKLLVLETFLLNADMKLSSLKPGADGNLDEASSNTYRNMKALILEEHTFLFQNKLGLSEADVHQGLLAACKKHLG</sequence>
<evidence type="ECO:0000313" key="1">
    <source>
        <dbReference type="EMBL" id="OLP78907.1"/>
    </source>
</evidence>
<reference evidence="1 2" key="1">
    <citation type="submission" date="2016-02" db="EMBL/GenBank/DDBJ databases">
        <title>Genome analysis of coral dinoflagellate symbionts highlights evolutionary adaptations to a symbiotic lifestyle.</title>
        <authorList>
            <person name="Aranda M."/>
            <person name="Li Y."/>
            <person name="Liew Y.J."/>
            <person name="Baumgarten S."/>
            <person name="Simakov O."/>
            <person name="Wilson M."/>
            <person name="Piel J."/>
            <person name="Ashoor H."/>
            <person name="Bougouffa S."/>
            <person name="Bajic V.B."/>
            <person name="Ryu T."/>
            <person name="Ravasi T."/>
            <person name="Bayer T."/>
            <person name="Micklem G."/>
            <person name="Kim H."/>
            <person name="Bhak J."/>
            <person name="Lajeunesse T.C."/>
            <person name="Voolstra C.R."/>
        </authorList>
    </citation>
    <scope>NUCLEOTIDE SEQUENCE [LARGE SCALE GENOMIC DNA]</scope>
    <source>
        <strain evidence="1 2">CCMP2467</strain>
    </source>
</reference>
<comment type="caution">
    <text evidence="1">The sequence shown here is derived from an EMBL/GenBank/DDBJ whole genome shotgun (WGS) entry which is preliminary data.</text>
</comment>
<accession>A0A1Q9C7Q3</accession>
<dbReference type="AlphaFoldDB" id="A0A1Q9C7Q3"/>
<keyword evidence="2" id="KW-1185">Reference proteome</keyword>
<organism evidence="1 2">
    <name type="scientific">Symbiodinium microadriaticum</name>
    <name type="common">Dinoflagellate</name>
    <name type="synonym">Zooxanthella microadriatica</name>
    <dbReference type="NCBI Taxonomy" id="2951"/>
    <lineage>
        <taxon>Eukaryota</taxon>
        <taxon>Sar</taxon>
        <taxon>Alveolata</taxon>
        <taxon>Dinophyceae</taxon>
        <taxon>Suessiales</taxon>
        <taxon>Symbiodiniaceae</taxon>
        <taxon>Symbiodinium</taxon>
    </lineage>
</organism>
<gene>
    <name evidence="1" type="ORF">AK812_SmicGene40871</name>
</gene>
<dbReference type="EMBL" id="LSRX01001546">
    <property type="protein sequence ID" value="OLP78907.1"/>
    <property type="molecule type" value="Genomic_DNA"/>
</dbReference>
<dbReference type="Proteomes" id="UP000186817">
    <property type="component" value="Unassembled WGS sequence"/>
</dbReference>
<protein>
    <submittedName>
        <fullName evidence="1">Uncharacterized protein</fullName>
    </submittedName>
</protein>
<proteinExistence type="predicted"/>
<name>A0A1Q9C7Q3_SYMMI</name>